<feature type="region of interest" description="Disordered" evidence="1">
    <location>
        <begin position="64"/>
        <end position="83"/>
    </location>
</feature>
<evidence type="ECO:0000313" key="3">
    <source>
        <dbReference type="Proteomes" id="UP001303115"/>
    </source>
</evidence>
<proteinExistence type="predicted"/>
<accession>A0AAN6PJJ7</accession>
<gene>
    <name evidence="2" type="ORF">C8A01DRAFT_34084</name>
</gene>
<evidence type="ECO:0000256" key="1">
    <source>
        <dbReference type="SAM" id="MobiDB-lite"/>
    </source>
</evidence>
<sequence length="692" mass="76603">MSHDLFVLARVGKHYRCLAAIYHLRLYDRPVLSACLRLIRIFSDKANRRPLEVELRLATDFYRDREPPSKPTREMQPKEYDGPGSPPVRFPFISTCLILGATTAGLGPGHPGISTADIQPENMGPNGGNKSEITVLDITDLDHVRYCFAAWQRIGSYWSGSTLNGGNDAVWLSPAPPPLSKPWTGSEYIQHYYQVPGGAQMIAQNAHRRELAEELARYPLVHVSALADAWPWGEWVAEPSEMSRKAEEVSSKETGGASLRDQALAKLVQTMLSSAQEDISLLDEPMRIPDFKNVLRDRLYALKDDLIESPGASVLLRAAFAGETFIDWARFPGLSPETIMTALQGPELMDARELSLCPDWSSTTPSGLAQAICAFPRLQRLYLMESPARADEGPVGKLYMALAAHPRCPSRKIFLSGAASSAIRRQLWLPTAEPFCPPPCFPILQLIVTGHTLQYSDVYYFHLADAFLTPSRLVGGLVSLLVPWRVKSDISASLSAAHLFACAAPTLDDPSAIEIGPLPAETYTIAKAVAEGFKGCSAKMRDLLPGTWTVVINLDPRPPLQHPDPRVSFQCAFVRPKTRVIKAEENSARSFGPDDLDILDFEGFLRATDPSADLESLNRQLETILPPDAARTIDGHLQTWPAISQTAMGAQDACKRLNRAFDRLSAAHGNYMMAMTYYDMRHYGVWYPELHH</sequence>
<feature type="compositionally biased region" description="Basic and acidic residues" evidence="1">
    <location>
        <begin position="64"/>
        <end position="81"/>
    </location>
</feature>
<reference evidence="3" key="1">
    <citation type="journal article" date="2023" name="Mol. Phylogenet. Evol.">
        <title>Genome-scale phylogeny and comparative genomics of the fungal order Sordariales.</title>
        <authorList>
            <person name="Hensen N."/>
            <person name="Bonometti L."/>
            <person name="Westerberg I."/>
            <person name="Brannstrom I.O."/>
            <person name="Guillou S."/>
            <person name="Cros-Aarteil S."/>
            <person name="Calhoun S."/>
            <person name="Haridas S."/>
            <person name="Kuo A."/>
            <person name="Mondo S."/>
            <person name="Pangilinan J."/>
            <person name="Riley R."/>
            <person name="LaButti K."/>
            <person name="Andreopoulos B."/>
            <person name="Lipzen A."/>
            <person name="Chen C."/>
            <person name="Yan M."/>
            <person name="Daum C."/>
            <person name="Ng V."/>
            <person name="Clum A."/>
            <person name="Steindorff A."/>
            <person name="Ohm R.A."/>
            <person name="Martin F."/>
            <person name="Silar P."/>
            <person name="Natvig D.O."/>
            <person name="Lalanne C."/>
            <person name="Gautier V."/>
            <person name="Ament-Velasquez S.L."/>
            <person name="Kruys A."/>
            <person name="Hutchinson M.I."/>
            <person name="Powell A.J."/>
            <person name="Barry K."/>
            <person name="Miller A.N."/>
            <person name="Grigoriev I.V."/>
            <person name="Debuchy R."/>
            <person name="Gladieux P."/>
            <person name="Hiltunen Thoren M."/>
            <person name="Johannesson H."/>
        </authorList>
    </citation>
    <scope>NUCLEOTIDE SEQUENCE [LARGE SCALE GENOMIC DNA]</scope>
    <source>
        <strain evidence="3">CBS 284.82</strain>
    </source>
</reference>
<name>A0AAN6PJJ7_9PEZI</name>
<dbReference type="EMBL" id="MU854350">
    <property type="protein sequence ID" value="KAK4041832.1"/>
    <property type="molecule type" value="Genomic_DNA"/>
</dbReference>
<comment type="caution">
    <text evidence="2">The sequence shown here is derived from an EMBL/GenBank/DDBJ whole genome shotgun (WGS) entry which is preliminary data.</text>
</comment>
<dbReference type="Proteomes" id="UP001303115">
    <property type="component" value="Unassembled WGS sequence"/>
</dbReference>
<dbReference type="AlphaFoldDB" id="A0AAN6PJJ7"/>
<keyword evidence="3" id="KW-1185">Reference proteome</keyword>
<organism evidence="2 3">
    <name type="scientific">Parachaetomium inaequale</name>
    <dbReference type="NCBI Taxonomy" id="2588326"/>
    <lineage>
        <taxon>Eukaryota</taxon>
        <taxon>Fungi</taxon>
        <taxon>Dikarya</taxon>
        <taxon>Ascomycota</taxon>
        <taxon>Pezizomycotina</taxon>
        <taxon>Sordariomycetes</taxon>
        <taxon>Sordariomycetidae</taxon>
        <taxon>Sordariales</taxon>
        <taxon>Chaetomiaceae</taxon>
        <taxon>Parachaetomium</taxon>
    </lineage>
</organism>
<evidence type="ECO:0000313" key="2">
    <source>
        <dbReference type="EMBL" id="KAK4041832.1"/>
    </source>
</evidence>
<protein>
    <submittedName>
        <fullName evidence="2">Uncharacterized protein</fullName>
    </submittedName>
</protein>